<evidence type="ECO:0000256" key="9">
    <source>
        <dbReference type="ARBA" id="ARBA00023012"/>
    </source>
</evidence>
<evidence type="ECO:0000256" key="10">
    <source>
        <dbReference type="ARBA" id="ARBA00064003"/>
    </source>
</evidence>
<dbReference type="Pfam" id="PF02518">
    <property type="entry name" value="HATPase_c"/>
    <property type="match status" value="1"/>
</dbReference>
<keyword evidence="4 13" id="KW-0597">Phosphoprotein</keyword>
<feature type="modified residue" description="4-aspartylphosphate" evidence="13">
    <location>
        <position position="733"/>
    </location>
</feature>
<dbReference type="PANTHER" id="PTHR45339">
    <property type="entry name" value="HYBRID SIGNAL TRANSDUCTION HISTIDINE KINASE J"/>
    <property type="match status" value="1"/>
</dbReference>
<keyword evidence="14" id="KW-0812">Transmembrane</keyword>
<dbReference type="InterPro" id="IPR005467">
    <property type="entry name" value="His_kinase_dom"/>
</dbReference>
<dbReference type="InterPro" id="IPR036097">
    <property type="entry name" value="HisK_dim/P_sf"/>
</dbReference>
<dbReference type="InterPro" id="IPR011006">
    <property type="entry name" value="CheY-like_superfamily"/>
</dbReference>
<comment type="subcellular location">
    <subcellularLocation>
        <location evidence="2">Membrane</location>
    </subcellularLocation>
</comment>
<dbReference type="InterPro" id="IPR003661">
    <property type="entry name" value="HisK_dim/P_dom"/>
</dbReference>
<evidence type="ECO:0000256" key="8">
    <source>
        <dbReference type="ARBA" id="ARBA00022840"/>
    </source>
</evidence>
<evidence type="ECO:0000256" key="14">
    <source>
        <dbReference type="SAM" id="Phobius"/>
    </source>
</evidence>
<dbReference type="Proteomes" id="UP000305881">
    <property type="component" value="Chromosome"/>
</dbReference>
<feature type="transmembrane region" description="Helical" evidence="14">
    <location>
        <begin position="20"/>
        <end position="39"/>
    </location>
</feature>
<dbReference type="Pfam" id="PF00512">
    <property type="entry name" value="HisKA"/>
    <property type="match status" value="1"/>
</dbReference>
<dbReference type="InterPro" id="IPR003594">
    <property type="entry name" value="HATPase_dom"/>
</dbReference>
<keyword evidence="8" id="KW-0067">ATP-binding</keyword>
<dbReference type="InterPro" id="IPR001789">
    <property type="entry name" value="Sig_transdc_resp-reg_receiver"/>
</dbReference>
<dbReference type="InterPro" id="IPR036641">
    <property type="entry name" value="HPT_dom_sf"/>
</dbReference>
<evidence type="ECO:0000256" key="11">
    <source>
        <dbReference type="ARBA" id="ARBA00068150"/>
    </source>
</evidence>
<dbReference type="Gene3D" id="1.20.120.160">
    <property type="entry name" value="HPT domain"/>
    <property type="match status" value="1"/>
</dbReference>
<dbReference type="SUPFAM" id="SSF52172">
    <property type="entry name" value="CheY-like"/>
    <property type="match status" value="1"/>
</dbReference>
<dbReference type="InterPro" id="IPR036890">
    <property type="entry name" value="HATPase_C_sf"/>
</dbReference>
<dbReference type="Pfam" id="PF01627">
    <property type="entry name" value="Hpt"/>
    <property type="match status" value="1"/>
</dbReference>
<dbReference type="Gene3D" id="3.30.565.10">
    <property type="entry name" value="Histidine kinase-like ATPase, C-terminal domain"/>
    <property type="match status" value="1"/>
</dbReference>
<reference evidence="20" key="1">
    <citation type="journal article" date="2019" name="J. Bacteriol.">
        <title>A Mutagenic Screen Identifies a TonB-Dependent Receptor Required for the Lanthanide Metal Switch in the Type I Methanotroph 'Methylotuvimicrobium buryatense' 5GB1C.</title>
        <authorList>
            <person name="Groom J.D."/>
            <person name="Ford S.M."/>
            <person name="Pesesky M.W."/>
            <person name="Lidstrom M.E."/>
        </authorList>
    </citation>
    <scope>NUCLEOTIDE SEQUENCE [LARGE SCALE GENOMIC DNA]</scope>
    <source>
        <strain evidence="20">5GB1C</strain>
    </source>
</reference>
<protein>
    <recommendedName>
        <fullName evidence="11">Sensory/regulatory protein RpfC</fullName>
        <ecNumber evidence="3">2.7.13.3</ecNumber>
    </recommendedName>
</protein>
<dbReference type="CDD" id="cd06225">
    <property type="entry name" value="HAMP"/>
    <property type="match status" value="1"/>
</dbReference>
<dbReference type="CDD" id="cd00088">
    <property type="entry name" value="HPT"/>
    <property type="match status" value="1"/>
</dbReference>
<evidence type="ECO:0000256" key="3">
    <source>
        <dbReference type="ARBA" id="ARBA00012438"/>
    </source>
</evidence>
<comment type="subunit">
    <text evidence="10">At low DSF concentrations, interacts with RpfF.</text>
</comment>
<keyword evidence="5" id="KW-0808">Transferase</keyword>
<comment type="catalytic activity">
    <reaction evidence="1">
        <text>ATP + protein L-histidine = ADP + protein N-phospho-L-histidine.</text>
        <dbReference type="EC" id="2.7.13.3"/>
    </reaction>
</comment>
<feature type="domain" description="Histidine kinase" evidence="15">
    <location>
        <begin position="311"/>
        <end position="532"/>
    </location>
</feature>
<dbReference type="SMART" id="SM00388">
    <property type="entry name" value="HisKA"/>
    <property type="match status" value="1"/>
</dbReference>
<dbReference type="SMART" id="SM00073">
    <property type="entry name" value="HPT"/>
    <property type="match status" value="1"/>
</dbReference>
<dbReference type="KEGG" id="mbur:EQU24_18970"/>
<dbReference type="PROSITE" id="PS50110">
    <property type="entry name" value="RESPONSE_REGULATORY"/>
    <property type="match status" value="1"/>
</dbReference>
<evidence type="ECO:0000256" key="1">
    <source>
        <dbReference type="ARBA" id="ARBA00000085"/>
    </source>
</evidence>
<dbReference type="PROSITE" id="PS50894">
    <property type="entry name" value="HPT"/>
    <property type="match status" value="1"/>
</dbReference>
<dbReference type="InterPro" id="IPR008207">
    <property type="entry name" value="Sig_transdc_His_kin_Hpt_dom"/>
</dbReference>
<dbReference type="SUPFAM" id="SSF55874">
    <property type="entry name" value="ATPase domain of HSP90 chaperone/DNA topoisomerase II/histidine kinase"/>
    <property type="match status" value="1"/>
</dbReference>
<dbReference type="SMART" id="SM00304">
    <property type="entry name" value="HAMP"/>
    <property type="match status" value="1"/>
</dbReference>
<name>A0A4P9UWF3_METBY</name>
<dbReference type="OrthoDB" id="5555669at2"/>
<keyword evidence="9" id="KW-0902">Two-component regulatory system</keyword>
<evidence type="ECO:0000256" key="5">
    <source>
        <dbReference type="ARBA" id="ARBA00022679"/>
    </source>
</evidence>
<feature type="transmembrane region" description="Helical" evidence="14">
    <location>
        <begin position="181"/>
        <end position="206"/>
    </location>
</feature>
<dbReference type="SUPFAM" id="SSF158472">
    <property type="entry name" value="HAMP domain-like"/>
    <property type="match status" value="1"/>
</dbReference>
<dbReference type="SMART" id="SM00448">
    <property type="entry name" value="REC"/>
    <property type="match status" value="1"/>
</dbReference>
<keyword evidence="7" id="KW-0418">Kinase</keyword>
<organism evidence="19 20">
    <name type="scientific">Methylotuvimicrobium buryatense</name>
    <name type="common">Methylomicrobium buryatense</name>
    <dbReference type="NCBI Taxonomy" id="95641"/>
    <lineage>
        <taxon>Bacteria</taxon>
        <taxon>Pseudomonadati</taxon>
        <taxon>Pseudomonadota</taxon>
        <taxon>Gammaproteobacteria</taxon>
        <taxon>Methylococcales</taxon>
        <taxon>Methylococcaceae</taxon>
        <taxon>Methylotuvimicrobium</taxon>
    </lineage>
</organism>
<dbReference type="PROSITE" id="PS50109">
    <property type="entry name" value="HIS_KIN"/>
    <property type="match status" value="1"/>
</dbReference>
<feature type="domain" description="HPt" evidence="18">
    <location>
        <begin position="839"/>
        <end position="932"/>
    </location>
</feature>
<evidence type="ECO:0000259" key="17">
    <source>
        <dbReference type="PROSITE" id="PS50885"/>
    </source>
</evidence>
<dbReference type="FunFam" id="1.10.287.130:FF:000002">
    <property type="entry name" value="Two-component osmosensing histidine kinase"/>
    <property type="match status" value="1"/>
</dbReference>
<dbReference type="CDD" id="cd00082">
    <property type="entry name" value="HisKA"/>
    <property type="match status" value="1"/>
</dbReference>
<dbReference type="EC" id="2.7.13.3" evidence="3"/>
<feature type="modified residue" description="Phosphohistidine" evidence="12">
    <location>
        <position position="878"/>
    </location>
</feature>
<sequence length="937" mass="103759">MPMKFFNVKSQRSLTQEFNAFVILLILSTSLIITGVNAYQSIADNYSRLLTHARVLVEMIAINSEYALYTRNVRELHEIARKLDQIGEIAYIRFYDADNQLMYRHSTISGDYEPMPPIEQARPRLLTLLMHRSRYASLAFGKEIYGYSQAPDDSMLLELNDSSQTPEYIGRIEYGLLLGPFFRTAGIAIVNALLVSLAISIVAILLTVRMTRKITLPARRLADAAIDISNGHFDQQLKIKGGREINELTEAFNKMLRRLSIYRSRIMAQREDLREKVRQRTKDLEVATDKAVMLAEEAQAANRAKSQFLANMSHEIRTPMNAIIGFSELLLKESLNKQERHYVQLIANSSQSLLSLINDILDFSKIEAGKFDLHSDNFDLYVTLNQIADLFSAQAAAKNVDLCFDVMPGLSTWVCGDQAHLHQVLVNLVGNALKFTHRGQVIIRVRVLDENALSVRYRIEIQDTGIGIEPDKLKFIFEPFTQADESSSRLYGGSGLGLSITRQLVELMGGSIDCSSEPGVGSQFTVELSLEKPAPMHSEPAMSLQGCKVLIAAQPGAQVDIMARQIQAWSGGAVTSATTYEALAKMREAADNAEAFDTIVIDDCLSGLGALLTEIGKTSGLTGLRTVLWGNAELSEQADAYLNQPYHLLDLQKCIKPSVLATDNCPGAGENSSRCDLVKLPEAAILVVEDNLVNQELAKAILAGLECRTTLCADGAEAVEQFTEHDFDLILMDCQMPVMDGYTATEKIRALECEQQRIKTPIIALTAATISGDRERCATVGMDDFLSKPFIVEDLIDKLKHWLPHKVQSVSIRSIESSDHSVLDMDALARIRDLDPGGSTAILAKIITIYLETSPEQIRTIKQAYAQENRDVVRKAAHSLKSSSANLGADTLSAVCKRLEIQAIDAQWQDLSDLITTIENEFDCVADALRAQLDSLS</sequence>
<dbReference type="Pfam" id="PF00072">
    <property type="entry name" value="Response_reg"/>
    <property type="match status" value="1"/>
</dbReference>
<dbReference type="EMBL" id="CP035467">
    <property type="protein sequence ID" value="QCW84086.1"/>
    <property type="molecule type" value="Genomic_DNA"/>
</dbReference>
<dbReference type="GO" id="GO:0005886">
    <property type="term" value="C:plasma membrane"/>
    <property type="evidence" value="ECO:0007669"/>
    <property type="project" value="UniProtKB-SubCell"/>
</dbReference>
<dbReference type="InterPro" id="IPR004358">
    <property type="entry name" value="Sig_transdc_His_kin-like_C"/>
</dbReference>
<dbReference type="STRING" id="675511.GCA_000341735_03648"/>
<dbReference type="Gene3D" id="3.40.50.2300">
    <property type="match status" value="1"/>
</dbReference>
<dbReference type="SUPFAM" id="SSF47226">
    <property type="entry name" value="Histidine-containing phosphotransfer domain, HPT domain"/>
    <property type="match status" value="1"/>
</dbReference>
<dbReference type="Gene3D" id="1.10.287.130">
    <property type="match status" value="1"/>
</dbReference>
<dbReference type="AlphaFoldDB" id="A0A4P9UWF3"/>
<dbReference type="GO" id="GO:0000155">
    <property type="term" value="F:phosphorelay sensor kinase activity"/>
    <property type="evidence" value="ECO:0007669"/>
    <property type="project" value="InterPro"/>
</dbReference>
<accession>A0A4P9UWF3</accession>
<evidence type="ECO:0000256" key="12">
    <source>
        <dbReference type="PROSITE-ProRule" id="PRU00110"/>
    </source>
</evidence>
<evidence type="ECO:0000259" key="16">
    <source>
        <dbReference type="PROSITE" id="PS50110"/>
    </source>
</evidence>
<evidence type="ECO:0000259" key="18">
    <source>
        <dbReference type="PROSITE" id="PS50894"/>
    </source>
</evidence>
<feature type="domain" description="HAMP" evidence="17">
    <location>
        <begin position="212"/>
        <end position="264"/>
    </location>
</feature>
<dbReference type="CDD" id="cd16922">
    <property type="entry name" value="HATPase_EvgS-ArcB-TorS-like"/>
    <property type="match status" value="1"/>
</dbReference>
<keyword evidence="6" id="KW-0547">Nucleotide-binding</keyword>
<evidence type="ECO:0000256" key="7">
    <source>
        <dbReference type="ARBA" id="ARBA00022777"/>
    </source>
</evidence>
<dbReference type="SMART" id="SM00387">
    <property type="entry name" value="HATPase_c"/>
    <property type="match status" value="1"/>
</dbReference>
<keyword evidence="20" id="KW-1185">Reference proteome</keyword>
<feature type="domain" description="Response regulatory" evidence="16">
    <location>
        <begin position="684"/>
        <end position="803"/>
    </location>
</feature>
<evidence type="ECO:0000313" key="19">
    <source>
        <dbReference type="EMBL" id="QCW84086.1"/>
    </source>
</evidence>
<dbReference type="InterPro" id="IPR003660">
    <property type="entry name" value="HAMP_dom"/>
</dbReference>
<evidence type="ECO:0000313" key="20">
    <source>
        <dbReference type="Proteomes" id="UP000305881"/>
    </source>
</evidence>
<evidence type="ECO:0000256" key="13">
    <source>
        <dbReference type="PROSITE-ProRule" id="PRU00169"/>
    </source>
</evidence>
<evidence type="ECO:0000256" key="4">
    <source>
        <dbReference type="ARBA" id="ARBA00022553"/>
    </source>
</evidence>
<dbReference type="GO" id="GO:0005524">
    <property type="term" value="F:ATP binding"/>
    <property type="evidence" value="ECO:0007669"/>
    <property type="project" value="UniProtKB-KW"/>
</dbReference>
<dbReference type="CDD" id="cd17546">
    <property type="entry name" value="REC_hyHK_CKI1_RcsC-like"/>
    <property type="match status" value="1"/>
</dbReference>
<dbReference type="Pfam" id="PF00672">
    <property type="entry name" value="HAMP"/>
    <property type="match status" value="1"/>
</dbReference>
<dbReference type="PRINTS" id="PR00344">
    <property type="entry name" value="BCTRLSENSOR"/>
</dbReference>
<keyword evidence="14" id="KW-0472">Membrane</keyword>
<dbReference type="PROSITE" id="PS50885">
    <property type="entry name" value="HAMP"/>
    <property type="match status" value="1"/>
</dbReference>
<dbReference type="PANTHER" id="PTHR45339:SF5">
    <property type="entry name" value="HISTIDINE KINASE"/>
    <property type="match status" value="1"/>
</dbReference>
<evidence type="ECO:0000259" key="15">
    <source>
        <dbReference type="PROSITE" id="PS50109"/>
    </source>
</evidence>
<dbReference type="SUPFAM" id="SSF47384">
    <property type="entry name" value="Homodimeric domain of signal transducing histidine kinase"/>
    <property type="match status" value="1"/>
</dbReference>
<keyword evidence="14" id="KW-1133">Transmembrane helix</keyword>
<gene>
    <name evidence="19" type="ORF">EQU24_18970</name>
</gene>
<dbReference type="FunFam" id="3.30.565.10:FF:000010">
    <property type="entry name" value="Sensor histidine kinase RcsC"/>
    <property type="match status" value="1"/>
</dbReference>
<proteinExistence type="predicted"/>
<dbReference type="Gene3D" id="6.10.340.10">
    <property type="match status" value="1"/>
</dbReference>
<evidence type="ECO:0000256" key="2">
    <source>
        <dbReference type="ARBA" id="ARBA00004370"/>
    </source>
</evidence>
<evidence type="ECO:0000256" key="6">
    <source>
        <dbReference type="ARBA" id="ARBA00022741"/>
    </source>
</evidence>